<evidence type="ECO:0000256" key="2">
    <source>
        <dbReference type="ARBA" id="ARBA00022857"/>
    </source>
</evidence>
<dbReference type="AlphaFoldDB" id="A0A127Z326"/>
<organism evidence="4">
    <name type="scientific">Sporisorium scitamineum</name>
    <dbReference type="NCBI Taxonomy" id="49012"/>
    <lineage>
        <taxon>Eukaryota</taxon>
        <taxon>Fungi</taxon>
        <taxon>Dikarya</taxon>
        <taxon>Basidiomycota</taxon>
        <taxon>Ustilaginomycotina</taxon>
        <taxon>Ustilaginomycetes</taxon>
        <taxon>Ustilaginales</taxon>
        <taxon>Ustilaginaceae</taxon>
        <taxon>Sporisorium</taxon>
    </lineage>
</organism>
<comment type="similarity">
    <text evidence="1">Belongs to the short-chain dehydrogenases/reductases (SDR) family.</text>
</comment>
<dbReference type="PANTHER" id="PTHR24320">
    <property type="entry name" value="RETINOL DEHYDROGENASE"/>
    <property type="match status" value="1"/>
</dbReference>
<proteinExistence type="inferred from homology"/>
<accession>A0A127Z326</accession>
<reference evidence="4" key="1">
    <citation type="submission" date="2014-06" db="EMBL/GenBank/DDBJ databases">
        <authorList>
            <person name="Ju J."/>
            <person name="Zhang J."/>
        </authorList>
    </citation>
    <scope>NUCLEOTIDE SEQUENCE</scope>
    <source>
        <strain evidence="4">SscI8</strain>
    </source>
</reference>
<evidence type="ECO:0008006" key="5">
    <source>
        <dbReference type="Google" id="ProtNLM"/>
    </source>
</evidence>
<dbReference type="GO" id="GO:0016491">
    <property type="term" value="F:oxidoreductase activity"/>
    <property type="evidence" value="ECO:0007669"/>
    <property type="project" value="UniProtKB-KW"/>
</dbReference>
<dbReference type="EMBL" id="LK056675">
    <property type="protein sequence ID" value="CDR88231.1"/>
    <property type="molecule type" value="Genomic_DNA"/>
</dbReference>
<dbReference type="PANTHER" id="PTHR24320:SF282">
    <property type="entry name" value="WW DOMAIN-CONTAINING OXIDOREDUCTASE"/>
    <property type="match status" value="1"/>
</dbReference>
<dbReference type="SUPFAM" id="SSF51735">
    <property type="entry name" value="NAD(P)-binding Rossmann-fold domains"/>
    <property type="match status" value="1"/>
</dbReference>
<evidence type="ECO:0000256" key="3">
    <source>
        <dbReference type="ARBA" id="ARBA00023002"/>
    </source>
</evidence>
<evidence type="ECO:0000313" key="4">
    <source>
        <dbReference type="EMBL" id="CDR88231.1"/>
    </source>
</evidence>
<keyword evidence="2" id="KW-0521">NADP</keyword>
<gene>
    <name evidence="4" type="ORF">SPSC_03892</name>
</gene>
<evidence type="ECO:0000256" key="1">
    <source>
        <dbReference type="ARBA" id="ARBA00006484"/>
    </source>
</evidence>
<name>A0A127Z326_9BASI</name>
<dbReference type="Gene3D" id="3.40.50.720">
    <property type="entry name" value="NAD(P)-binding Rossmann-like Domain"/>
    <property type="match status" value="1"/>
</dbReference>
<dbReference type="InterPro" id="IPR036291">
    <property type="entry name" value="NAD(P)-bd_dom_sf"/>
</dbReference>
<dbReference type="OrthoDB" id="191139at2759"/>
<keyword evidence="3" id="KW-0560">Oxidoreductase</keyword>
<sequence>MASYTSIIRDMLRPTSSPTPHWDPNTSMPLLTDRIVIITGPTSGIGYETLRQLILSSAHVYLFGRSLSRLQHTRDTIAADCAAALPSCPPGSIRHSVKPGRMSIIQCDLSDLESIQKAAQEFLEKENRVDLVFGNAGVMVGGKTVQGYEMMFGTNALGHHALLRLLLPAIQRSAVERNSNETGETRIILTASDTHRWVDAPSHLSLSPDATNPSLGHIHLYGRSKLGNIYTTSHLSRLSTQNNWGLTICSVHPGGVKSQLGSKNRLLTSIKNLFLVPATLGAVTQLWGGTAATREEVHGKYLVPYAQVGRESELAKDEEVEMEVWRWCEQQCVLHGLIAEDQVMG</sequence>
<protein>
    <recommendedName>
        <fullName evidence="5">NAD(P)-binding protein</fullName>
    </recommendedName>
</protein>